<dbReference type="Pfam" id="PF14604">
    <property type="entry name" value="SH3_9"/>
    <property type="match status" value="1"/>
</dbReference>
<dbReference type="SUPFAM" id="SSF50044">
    <property type="entry name" value="SH3-domain"/>
    <property type="match status" value="1"/>
</dbReference>
<dbReference type="AlphaFoldDB" id="A0A1I7W739"/>
<evidence type="ECO:0000259" key="3">
    <source>
        <dbReference type="PROSITE" id="PS50002"/>
    </source>
</evidence>
<dbReference type="CDD" id="cd00174">
    <property type="entry name" value="SH3"/>
    <property type="match status" value="1"/>
</dbReference>
<dbReference type="InterPro" id="IPR001452">
    <property type="entry name" value="SH3_domain"/>
</dbReference>
<keyword evidence="4" id="KW-1185">Reference proteome</keyword>
<protein>
    <submittedName>
        <fullName evidence="5">SH3 domain-containing protein</fullName>
    </submittedName>
</protein>
<evidence type="ECO:0000256" key="2">
    <source>
        <dbReference type="PROSITE-ProRule" id="PRU00192"/>
    </source>
</evidence>
<dbReference type="Proteomes" id="UP000095283">
    <property type="component" value="Unplaced"/>
</dbReference>
<accession>A0A1I7W739</accession>
<dbReference type="WBParaSite" id="Hba_00452">
    <property type="protein sequence ID" value="Hba_00452"/>
    <property type="gene ID" value="Hba_00452"/>
</dbReference>
<proteinExistence type="predicted"/>
<organism evidence="4 5">
    <name type="scientific">Heterorhabditis bacteriophora</name>
    <name type="common">Entomopathogenic nematode worm</name>
    <dbReference type="NCBI Taxonomy" id="37862"/>
    <lineage>
        <taxon>Eukaryota</taxon>
        <taxon>Metazoa</taxon>
        <taxon>Ecdysozoa</taxon>
        <taxon>Nematoda</taxon>
        <taxon>Chromadorea</taxon>
        <taxon>Rhabditida</taxon>
        <taxon>Rhabditina</taxon>
        <taxon>Rhabditomorpha</taxon>
        <taxon>Strongyloidea</taxon>
        <taxon>Heterorhabditidae</taxon>
        <taxon>Heterorhabditis</taxon>
    </lineage>
</organism>
<evidence type="ECO:0000313" key="4">
    <source>
        <dbReference type="Proteomes" id="UP000095283"/>
    </source>
</evidence>
<feature type="domain" description="SH3" evidence="3">
    <location>
        <begin position="154"/>
        <end position="216"/>
    </location>
</feature>
<reference evidence="5" key="1">
    <citation type="submission" date="2016-11" db="UniProtKB">
        <authorList>
            <consortium name="WormBaseParasite"/>
        </authorList>
    </citation>
    <scope>IDENTIFICATION</scope>
</reference>
<dbReference type="PROSITE" id="PS50002">
    <property type="entry name" value="SH3"/>
    <property type="match status" value="1"/>
</dbReference>
<dbReference type="SMART" id="SM00326">
    <property type="entry name" value="SH3"/>
    <property type="match status" value="1"/>
</dbReference>
<dbReference type="Gene3D" id="2.30.30.40">
    <property type="entry name" value="SH3 Domains"/>
    <property type="match status" value="1"/>
</dbReference>
<name>A0A1I7W739_HETBA</name>
<keyword evidence="1 2" id="KW-0728">SH3 domain</keyword>
<dbReference type="InterPro" id="IPR036028">
    <property type="entry name" value="SH3-like_dom_sf"/>
</dbReference>
<sequence>MCKVTNKRGTRLSTTAENFGEVMSGERRKAALCRVSDLLDAELKRLYGQGRADTMICNSRQIANGSHQRGCHRLSRFQHRLKDKAGLPLTVLTIPLSGEDQSLPPPSSTKSTCNYAPESIRTASDDYEEYDKISDEGFYNSSSRQTTVIDEPANTFTFCRVLYDFEPKHGDEIPVKTGECVVVEDRIGNDWLIGHVIGNGATESRSGRFPTSYVAF</sequence>
<evidence type="ECO:0000256" key="1">
    <source>
        <dbReference type="ARBA" id="ARBA00022443"/>
    </source>
</evidence>
<evidence type="ECO:0000313" key="5">
    <source>
        <dbReference type="WBParaSite" id="Hba_00452"/>
    </source>
</evidence>